<feature type="transmembrane region" description="Helical" evidence="2">
    <location>
        <begin position="982"/>
        <end position="1004"/>
    </location>
</feature>
<keyword evidence="5" id="KW-1185">Reference proteome</keyword>
<feature type="compositionally biased region" description="Basic residues" evidence="1">
    <location>
        <begin position="81"/>
        <end position="92"/>
    </location>
</feature>
<reference evidence="4" key="1">
    <citation type="submission" date="2022-03" db="EMBL/GenBank/DDBJ databases">
        <authorList>
            <person name="Lindestad O."/>
        </authorList>
    </citation>
    <scope>NUCLEOTIDE SEQUENCE</scope>
</reference>
<proteinExistence type="predicted"/>
<evidence type="ECO:0000313" key="4">
    <source>
        <dbReference type="EMBL" id="CAH2248059.1"/>
    </source>
</evidence>
<feature type="compositionally biased region" description="Basic and acidic residues" evidence="1">
    <location>
        <begin position="129"/>
        <end position="139"/>
    </location>
</feature>
<gene>
    <name evidence="4" type="primary">jg12751</name>
    <name evidence="4" type="ORF">PAEG_LOCUS21694</name>
</gene>
<evidence type="ECO:0000256" key="3">
    <source>
        <dbReference type="SAM" id="SignalP"/>
    </source>
</evidence>
<feature type="signal peptide" evidence="3">
    <location>
        <begin position="1"/>
        <end position="23"/>
    </location>
</feature>
<dbReference type="AlphaFoldDB" id="A0A8S4S393"/>
<dbReference type="Proteomes" id="UP000838756">
    <property type="component" value="Unassembled WGS sequence"/>
</dbReference>
<dbReference type="EMBL" id="CAKXAJ010025968">
    <property type="protein sequence ID" value="CAH2248059.1"/>
    <property type="molecule type" value="Genomic_DNA"/>
</dbReference>
<accession>A0A8S4S393</accession>
<keyword evidence="2" id="KW-0812">Transmembrane</keyword>
<name>A0A8S4S393_9NEOP</name>
<feature type="chain" id="PRO_5035749707" evidence="3">
    <location>
        <begin position="24"/>
        <end position="1080"/>
    </location>
</feature>
<feature type="region of interest" description="Disordered" evidence="1">
    <location>
        <begin position="61"/>
        <end position="176"/>
    </location>
</feature>
<sequence>MGCSTIAMPLLSTLAALVIIVHSAEENYERQLHMMRPRALEAETNYEQPWRMLEMGPIMTESSHVTPSETWDGADPEPSMRRRRVRKRKRRPQLIEEDDLIHQESVYTYGEEPQLQENIERPRRRRKKMDFQNNDKERQSSWNEEANRPKKRRGQKRKRPLGDSWPELSEFGGYREQIDSSEETVNKEIRNDNVHYDENDYQKNINEKSNMKVQKYNFTEIEGTTQAISNYGNQPQVVATDEDTSLSEFSIESVMEKENLNKTIIDTQEKIKDKGILSPNNNKPAKDKEPIDPVALKALLKKSNGKSLSEILQQNNLSLADLLHGRQKAISILNKESLFTTPNVGQFRHSKNNYYSPISSKENTELLNKSEKEENEHLEIETTTLATTTDRMIDRTDSTETNYKNEQEDLFKMNPHENETVENPRRGYLRRRFPGGIRRKLRTRPSENNTYKGQLSRDLIALTSMKYKNNRNISKSREWKGIIPSMMKAEPTKPNTIQIETETEMITTTPCPFTETTTEVIYETTTDLSYSSMNTEPIAEARGRLENTAESKNTYLEIEGIDVAQFTSSPLEFNTEQEKEIITYKPRPLSSVKPSMNASDLRRQALNNRLKRKRVKHRTTTTEIPEELKIKDTFGNGKFVSASEFITKTQTRTTNSANEDDFMTLEDYLTTEATQHVAIRYRTKKPMKTKNITHTIQKASVTEDNAKFEIDEILNDNHTSAKLSKILKERNMTLKELVEHRERGSSHVHLADIFHNASREPNPPEPFLSKSLIEPISRETYPLRALLEANIYDPRTTTIDPSVLQINNANIPVVMDFGNNVNENGENKGILSLFDNYSKIDTADSNSSKDSAKIGKIKNVKTIYGTQEVETTREARMLNSEKDSVSWNDLINLMQKKHQKENKENDNSLASDIPISETQQKIDLEEDVDGDGVIVLDDLQRIRNIERKTSSDKLLELKLFERKHPPELSNESTVMLSDTKSVTVATASIIGLALILFLLTYAVLKWKQQNKIFHTKRAKEDEFVPSPVFESRKGHKINSSTRSKSPMLATSHIYSIDTLDTHAGSESPEYMWETLRKPFQ</sequence>
<evidence type="ECO:0000313" key="5">
    <source>
        <dbReference type="Proteomes" id="UP000838756"/>
    </source>
</evidence>
<evidence type="ECO:0000256" key="1">
    <source>
        <dbReference type="SAM" id="MobiDB-lite"/>
    </source>
</evidence>
<protein>
    <submittedName>
        <fullName evidence="4">Jg12751 protein</fullName>
    </submittedName>
</protein>
<organism evidence="4 5">
    <name type="scientific">Pararge aegeria aegeria</name>
    <dbReference type="NCBI Taxonomy" id="348720"/>
    <lineage>
        <taxon>Eukaryota</taxon>
        <taxon>Metazoa</taxon>
        <taxon>Ecdysozoa</taxon>
        <taxon>Arthropoda</taxon>
        <taxon>Hexapoda</taxon>
        <taxon>Insecta</taxon>
        <taxon>Pterygota</taxon>
        <taxon>Neoptera</taxon>
        <taxon>Endopterygota</taxon>
        <taxon>Lepidoptera</taxon>
        <taxon>Glossata</taxon>
        <taxon>Ditrysia</taxon>
        <taxon>Papilionoidea</taxon>
        <taxon>Nymphalidae</taxon>
        <taxon>Satyrinae</taxon>
        <taxon>Satyrini</taxon>
        <taxon>Parargina</taxon>
        <taxon>Pararge</taxon>
    </lineage>
</organism>
<keyword evidence="2" id="KW-1133">Transmembrane helix</keyword>
<keyword evidence="2" id="KW-0472">Membrane</keyword>
<dbReference type="OrthoDB" id="6364622at2759"/>
<keyword evidence="3" id="KW-0732">Signal</keyword>
<feature type="compositionally biased region" description="Basic residues" evidence="1">
    <location>
        <begin position="149"/>
        <end position="159"/>
    </location>
</feature>
<evidence type="ECO:0000256" key="2">
    <source>
        <dbReference type="SAM" id="Phobius"/>
    </source>
</evidence>
<comment type="caution">
    <text evidence="4">The sequence shown here is derived from an EMBL/GenBank/DDBJ whole genome shotgun (WGS) entry which is preliminary data.</text>
</comment>